<proteinExistence type="predicted"/>
<dbReference type="Proteomes" id="UP000887565">
    <property type="component" value="Unplaced"/>
</dbReference>
<dbReference type="WBParaSite" id="nRc.2.0.1.t27386-RA">
    <property type="protein sequence ID" value="nRc.2.0.1.t27386-RA"/>
    <property type="gene ID" value="nRc.2.0.1.g27386"/>
</dbReference>
<evidence type="ECO:0000313" key="2">
    <source>
        <dbReference type="WBParaSite" id="nRc.2.0.1.t27386-RA"/>
    </source>
</evidence>
<dbReference type="AlphaFoldDB" id="A0A915JN44"/>
<name>A0A915JN44_ROMCU</name>
<accession>A0A915JN44</accession>
<reference evidence="2" key="1">
    <citation type="submission" date="2022-11" db="UniProtKB">
        <authorList>
            <consortium name="WormBaseParasite"/>
        </authorList>
    </citation>
    <scope>IDENTIFICATION</scope>
</reference>
<organism evidence="1 2">
    <name type="scientific">Romanomermis culicivorax</name>
    <name type="common">Nematode worm</name>
    <dbReference type="NCBI Taxonomy" id="13658"/>
    <lineage>
        <taxon>Eukaryota</taxon>
        <taxon>Metazoa</taxon>
        <taxon>Ecdysozoa</taxon>
        <taxon>Nematoda</taxon>
        <taxon>Enoplea</taxon>
        <taxon>Dorylaimia</taxon>
        <taxon>Mermithida</taxon>
        <taxon>Mermithoidea</taxon>
        <taxon>Mermithidae</taxon>
        <taxon>Romanomermis</taxon>
    </lineage>
</organism>
<protein>
    <submittedName>
        <fullName evidence="2">Uncharacterized protein</fullName>
    </submittedName>
</protein>
<evidence type="ECO:0000313" key="1">
    <source>
        <dbReference type="Proteomes" id="UP000887565"/>
    </source>
</evidence>
<sequence length="61" mass="7062">MQRSHEIRYDIVANYFSLKTTNLYHKPVTRVYYGIEWSDKRGQISSLAGQMGTNGKFFGIS</sequence>
<keyword evidence="1" id="KW-1185">Reference proteome</keyword>